<reference evidence="2" key="1">
    <citation type="submission" date="2016-11" db="EMBL/GenBank/DDBJ databases">
        <authorList>
            <person name="Shukria A."/>
            <person name="Stevens D.C."/>
        </authorList>
    </citation>
    <scope>NUCLEOTIDE SEQUENCE [LARGE SCALE GENOMIC DNA]</scope>
    <source>
        <strain evidence="2">Cbfe23</strain>
    </source>
</reference>
<name>A0A1L9BJV8_9BACT</name>
<reference evidence="1 2" key="2">
    <citation type="submission" date="2016-12" db="EMBL/GenBank/DDBJ databases">
        <title>Draft Genome Sequence of Cystobacter ferrugineus Strain Cbfe23.</title>
        <authorList>
            <person name="Akbar S."/>
            <person name="Dowd S.E."/>
            <person name="Stevens D.C."/>
        </authorList>
    </citation>
    <scope>NUCLEOTIDE SEQUENCE [LARGE SCALE GENOMIC DNA]</scope>
    <source>
        <strain evidence="1 2">Cbfe23</strain>
    </source>
</reference>
<proteinExistence type="predicted"/>
<gene>
    <name evidence="1" type="ORF">BON30_05305</name>
</gene>
<protein>
    <recommendedName>
        <fullName evidence="3">Alpha-L-arabinofuranosidase C-terminal domain-containing protein</fullName>
    </recommendedName>
</protein>
<evidence type="ECO:0008006" key="3">
    <source>
        <dbReference type="Google" id="ProtNLM"/>
    </source>
</evidence>
<dbReference type="SUPFAM" id="SSF51445">
    <property type="entry name" value="(Trans)glycosidases"/>
    <property type="match status" value="1"/>
</dbReference>
<evidence type="ECO:0000313" key="2">
    <source>
        <dbReference type="Proteomes" id="UP000182229"/>
    </source>
</evidence>
<dbReference type="OrthoDB" id="2795102at2"/>
<dbReference type="PROSITE" id="PS51257">
    <property type="entry name" value="PROKAR_LIPOPROTEIN"/>
    <property type="match status" value="1"/>
</dbReference>
<dbReference type="Gene3D" id="3.20.20.80">
    <property type="entry name" value="Glycosidases"/>
    <property type="match status" value="1"/>
</dbReference>
<dbReference type="EMBL" id="MPIN01000001">
    <property type="protein sequence ID" value="OJH42604.1"/>
    <property type="molecule type" value="Genomic_DNA"/>
</dbReference>
<dbReference type="Proteomes" id="UP000182229">
    <property type="component" value="Unassembled WGS sequence"/>
</dbReference>
<accession>A0A1L9BJV8</accession>
<dbReference type="RefSeq" id="WP_071896699.1">
    <property type="nucleotide sequence ID" value="NZ_MPIN01000001.1"/>
</dbReference>
<organism evidence="1 2">
    <name type="scientific">Cystobacter ferrugineus</name>
    <dbReference type="NCBI Taxonomy" id="83449"/>
    <lineage>
        <taxon>Bacteria</taxon>
        <taxon>Pseudomonadati</taxon>
        <taxon>Myxococcota</taxon>
        <taxon>Myxococcia</taxon>
        <taxon>Myxococcales</taxon>
        <taxon>Cystobacterineae</taxon>
        <taxon>Archangiaceae</taxon>
        <taxon>Cystobacter</taxon>
    </lineage>
</organism>
<dbReference type="Gene3D" id="2.60.40.1180">
    <property type="entry name" value="Golgi alpha-mannosidase II"/>
    <property type="match status" value="1"/>
</dbReference>
<dbReference type="InterPro" id="IPR013780">
    <property type="entry name" value="Glyco_hydro_b"/>
</dbReference>
<comment type="caution">
    <text evidence="1">The sequence shown here is derived from an EMBL/GenBank/DDBJ whole genome shotgun (WGS) entry which is preliminary data.</text>
</comment>
<dbReference type="InterPro" id="IPR017853">
    <property type="entry name" value="GH"/>
</dbReference>
<sequence>MKQEAVAANVRVDFTTHRVQTSPLSLGSCISTYADGGSNLIKGPQRDLLRGYLADLGPLVWRIPLYHHDGQVGSSAGGVHGGNEGAQYITAIRGINGTPMIAVGGSTNDNDIRASDAAALVRYFNDGGGKNGGPVDYFIIGNEPDNGFGMSNYIQGGAGNDGFNNIVGAMRSASSRRLYIAGPSLVTWADYKFSSYQEFFSAAAPNVDIIDFHKYGDGERYDNLLRTSQYADAVRWFQGQLPTYFGSRSGSIAIQAGEFNYHPYYNGWNDVFYTSRNLVHTASVIGQLLREGARAYQYADNNGPLGLITDGTGNNGQPSGQFVRLPTYWGLAAWTGGTWFRRYGQWMVEGTTTLPEFEVFATDESKKVLLLNKSATANRVAELELVGAASGVYSVWNFPSGMDPADFTNGPQFKPPVPGAQSQPFSGGRVQVDVPAMSVVVLFID</sequence>
<evidence type="ECO:0000313" key="1">
    <source>
        <dbReference type="EMBL" id="OJH42604.1"/>
    </source>
</evidence>
<dbReference type="STRING" id="83449.BON30_05305"/>
<dbReference type="AlphaFoldDB" id="A0A1L9BJV8"/>
<keyword evidence="2" id="KW-1185">Reference proteome</keyword>